<reference evidence="1" key="1">
    <citation type="submission" date="2022-10" db="EMBL/GenBank/DDBJ databases">
        <title>Hoeflea sp. G2-23, isolated from marine algae.</title>
        <authorList>
            <person name="Kristyanto S."/>
            <person name="Kim J.M."/>
            <person name="Jeon C.O."/>
        </authorList>
    </citation>
    <scope>NUCLEOTIDE SEQUENCE</scope>
    <source>
        <strain evidence="1">G2-23</strain>
    </source>
</reference>
<gene>
    <name evidence="1" type="ORF">OEG84_00990</name>
</gene>
<evidence type="ECO:0000313" key="1">
    <source>
        <dbReference type="EMBL" id="MCY0146330.1"/>
    </source>
</evidence>
<accession>A0ABT3Z3I7</accession>
<dbReference type="RefSeq" id="WP_267652009.1">
    <property type="nucleotide sequence ID" value="NZ_JAOVZR010000001.1"/>
</dbReference>
<protein>
    <submittedName>
        <fullName evidence="1">Uncharacterized protein</fullName>
    </submittedName>
</protein>
<organism evidence="1 2">
    <name type="scientific">Hoeflea algicola</name>
    <dbReference type="NCBI Taxonomy" id="2983763"/>
    <lineage>
        <taxon>Bacteria</taxon>
        <taxon>Pseudomonadati</taxon>
        <taxon>Pseudomonadota</taxon>
        <taxon>Alphaproteobacteria</taxon>
        <taxon>Hyphomicrobiales</taxon>
        <taxon>Rhizobiaceae</taxon>
        <taxon>Hoeflea</taxon>
    </lineage>
</organism>
<name>A0ABT3Z3I7_9HYPH</name>
<keyword evidence="2" id="KW-1185">Reference proteome</keyword>
<comment type="caution">
    <text evidence="1">The sequence shown here is derived from an EMBL/GenBank/DDBJ whole genome shotgun (WGS) entry which is preliminary data.</text>
</comment>
<evidence type="ECO:0000313" key="2">
    <source>
        <dbReference type="Proteomes" id="UP001073227"/>
    </source>
</evidence>
<dbReference type="Proteomes" id="UP001073227">
    <property type="component" value="Unassembled WGS sequence"/>
</dbReference>
<dbReference type="EMBL" id="JAOVZR010000001">
    <property type="protein sequence ID" value="MCY0146330.1"/>
    <property type="molecule type" value="Genomic_DNA"/>
</dbReference>
<proteinExistence type="predicted"/>
<sequence>MDESDMPQPLSRVCPNGSYSIGATGEPTLSSRPELAALAMEAIASWSNVEAELLSAYIQLMGGKDDRAAVAYLSLETQSAKSNSIAAVAKTFLEETEVKVLNAILRLAKTNQKHRDKLAHWVWGICFELPDDILLANPKNMHSGYPDRRDVFVYTAKDFKKIIEGNKRLAAMAGCFISVVSRPPDMPESFQPLELLCMAPEIREILNLPASPDQSQPSK</sequence>